<name>A0ABX9V3X4_9GAMM</name>
<evidence type="ECO:0000313" key="2">
    <source>
        <dbReference type="Proteomes" id="UP000269134"/>
    </source>
</evidence>
<protein>
    <submittedName>
        <fullName evidence="1">Class I SAM-dependent methyltransferase</fullName>
    </submittedName>
</protein>
<keyword evidence="1" id="KW-0808">Transferase</keyword>
<proteinExistence type="predicted"/>
<gene>
    <name evidence="1" type="ORF">EA795_12805</name>
</gene>
<dbReference type="GeneID" id="84609916"/>
<dbReference type="RefSeq" id="WP_043942766.1">
    <property type="nucleotide sequence ID" value="NZ_DALZHK010000003.1"/>
</dbReference>
<comment type="caution">
    <text evidence="1">The sequence shown here is derived from an EMBL/GenBank/DDBJ whole genome shotgun (WGS) entry which is preliminary data.</text>
</comment>
<dbReference type="EMBL" id="RFFL01000009">
    <property type="protein sequence ID" value="RMI00501.1"/>
    <property type="molecule type" value="Genomic_DNA"/>
</dbReference>
<keyword evidence="1" id="KW-0489">Methyltransferase</keyword>
<sequence length="102" mass="11234">MSAQQVSLRLAPITSGPIRSHSKVLLGGAHQPSLLRYLDGWPHRNGKARALLVQFARVDESLARFASDSFDLAVIQAPSAESLHDCIHELTRVARQGLIVRR</sequence>
<dbReference type="GO" id="GO:0032259">
    <property type="term" value="P:methylation"/>
    <property type="evidence" value="ECO:0007669"/>
    <property type="project" value="UniProtKB-KW"/>
</dbReference>
<dbReference type="GO" id="GO:0008168">
    <property type="term" value="F:methyltransferase activity"/>
    <property type="evidence" value="ECO:0007669"/>
    <property type="project" value="UniProtKB-KW"/>
</dbReference>
<keyword evidence="2" id="KW-1185">Reference proteome</keyword>
<organism evidence="1 2">
    <name type="scientific">Stutzerimonas nitrititolerans</name>
    <dbReference type="NCBI Taxonomy" id="2482751"/>
    <lineage>
        <taxon>Bacteria</taxon>
        <taxon>Pseudomonadati</taxon>
        <taxon>Pseudomonadota</taxon>
        <taxon>Gammaproteobacteria</taxon>
        <taxon>Pseudomonadales</taxon>
        <taxon>Pseudomonadaceae</taxon>
        <taxon>Stutzerimonas</taxon>
    </lineage>
</organism>
<evidence type="ECO:0000313" key="1">
    <source>
        <dbReference type="EMBL" id="RMI00501.1"/>
    </source>
</evidence>
<accession>A0ABX9V3X4</accession>
<dbReference type="Proteomes" id="UP000269134">
    <property type="component" value="Unassembled WGS sequence"/>
</dbReference>
<reference evidence="1 2" key="1">
    <citation type="submission" date="2018-10" db="EMBL/GenBank/DDBJ databases">
        <title>Pseudomonas sp. GL14 genome.</title>
        <authorList>
            <person name="Peng J."/>
            <person name="Liu Z.-P."/>
        </authorList>
    </citation>
    <scope>NUCLEOTIDE SEQUENCE [LARGE SCALE GENOMIC DNA]</scope>
    <source>
        <strain evidence="1 2">GL14</strain>
    </source>
</reference>